<comment type="caution">
    <text evidence="4">The sequence shown here is derived from an EMBL/GenBank/DDBJ whole genome shotgun (WGS) entry which is preliminary data.</text>
</comment>
<dbReference type="Proteomes" id="UP001223547">
    <property type="component" value="Unassembled WGS sequence"/>
</dbReference>
<keyword evidence="4" id="KW-0548">Nucleotidyltransferase</keyword>
<dbReference type="SMART" id="SM00086">
    <property type="entry name" value="PAC"/>
    <property type="match status" value="2"/>
</dbReference>
<keyword evidence="1" id="KW-0472">Membrane</keyword>
<dbReference type="SMART" id="SM00091">
    <property type="entry name" value="PAS"/>
    <property type="match status" value="2"/>
</dbReference>
<feature type="domain" description="PAC" evidence="2">
    <location>
        <begin position="528"/>
        <end position="580"/>
    </location>
</feature>
<dbReference type="NCBIfam" id="TIGR00229">
    <property type="entry name" value="sensory_box"/>
    <property type="match status" value="2"/>
</dbReference>
<protein>
    <submittedName>
        <fullName evidence="4">Diguanylate cyclase</fullName>
        <ecNumber evidence="4">2.7.7.65</ecNumber>
    </submittedName>
</protein>
<dbReference type="EC" id="2.7.7.65" evidence="4"/>
<dbReference type="NCBIfam" id="TIGR00254">
    <property type="entry name" value="GGDEF"/>
    <property type="match status" value="1"/>
</dbReference>
<dbReference type="Pfam" id="PF12974">
    <property type="entry name" value="Phosphonate-bd"/>
    <property type="match status" value="1"/>
</dbReference>
<dbReference type="InterPro" id="IPR043128">
    <property type="entry name" value="Rev_trsase/Diguanyl_cyclase"/>
</dbReference>
<feature type="domain" description="PAC" evidence="2">
    <location>
        <begin position="412"/>
        <end position="464"/>
    </location>
</feature>
<keyword evidence="5" id="KW-1185">Reference proteome</keyword>
<dbReference type="PANTHER" id="PTHR46663">
    <property type="entry name" value="DIGUANYLATE CYCLASE DGCT-RELATED"/>
    <property type="match status" value="1"/>
</dbReference>
<dbReference type="InterPro" id="IPR029787">
    <property type="entry name" value="Nucleotide_cyclase"/>
</dbReference>
<accession>A0ABT7H8N7</accession>
<evidence type="ECO:0000256" key="1">
    <source>
        <dbReference type="SAM" id="Phobius"/>
    </source>
</evidence>
<dbReference type="Gene3D" id="3.40.190.10">
    <property type="entry name" value="Periplasmic binding protein-like II"/>
    <property type="match status" value="2"/>
</dbReference>
<dbReference type="SMART" id="SM00267">
    <property type="entry name" value="GGDEF"/>
    <property type="match status" value="1"/>
</dbReference>
<dbReference type="Pfam" id="PF00990">
    <property type="entry name" value="GGDEF"/>
    <property type="match status" value="1"/>
</dbReference>
<keyword evidence="4" id="KW-0808">Transferase</keyword>
<dbReference type="PANTHER" id="PTHR46663:SF3">
    <property type="entry name" value="SLL0267 PROTEIN"/>
    <property type="match status" value="1"/>
</dbReference>
<organism evidence="4 5">
    <name type="scientific">Marinobacter albus</name>
    <dbReference type="NCBI Taxonomy" id="3030833"/>
    <lineage>
        <taxon>Bacteria</taxon>
        <taxon>Pseudomonadati</taxon>
        <taxon>Pseudomonadota</taxon>
        <taxon>Gammaproteobacteria</taxon>
        <taxon>Pseudomonadales</taxon>
        <taxon>Marinobacteraceae</taxon>
        <taxon>Marinobacter</taxon>
    </lineage>
</organism>
<evidence type="ECO:0000259" key="3">
    <source>
        <dbReference type="PROSITE" id="PS50887"/>
    </source>
</evidence>
<keyword evidence="1" id="KW-1133">Transmembrane helix</keyword>
<dbReference type="GO" id="GO:0052621">
    <property type="term" value="F:diguanylate cyclase activity"/>
    <property type="evidence" value="ECO:0007669"/>
    <property type="project" value="UniProtKB-EC"/>
</dbReference>
<dbReference type="SUPFAM" id="SSF55073">
    <property type="entry name" value="Nucleotide cyclase"/>
    <property type="match status" value="1"/>
</dbReference>
<dbReference type="SUPFAM" id="SSF55785">
    <property type="entry name" value="PYP-like sensor domain (PAS domain)"/>
    <property type="match status" value="2"/>
</dbReference>
<sequence>MLLQVAVLLPPAAWATGPTLTFGVFASRPEAILRDRYEPLTGYLSEAIGKPVELKLLNQRQINRALASNRLDFIVTNPSHFLMIRSERSLTGVLATVMRTWQGTSTTSLGGVIITSARRTDINSLTDIRGKSIATPGEHFLGGYQAQVLELMEVGLDVRRENRIKLVDSHDRVIRAVLAGDADVGFVRSGLLEELTVSQPALMDQLQVVNEQQLTGFPFRVSTRLYPEWPLVALPHVDSRIIRRTASALFALEENAPVARAAGIAGFSPPADYQSVEYLARELRIAPYDQVPELTWIDALHQYRIWVFTVLILVMLLVTSTLWLAKRTRQLSVEQGRLRRLIVSWPQPMLMIQDGLFVDTNRSAVELFGYASRQSLLGKDIASFSPELQPDGTLSRQKMKVLVTRVSEGEVSQGEWVFQRADGTRVWVDMTIAPAHDSVERKPLLLCSLYDITGRKQAEQKQRLAASVFDYAREAIFITDRHGMVVDVNDAFVSITRSPRSYAIGASPPLPIDEGSSVFQSARAQGFWHGEFTAKRGDGEPMALAVTISSVRDENGNITHFVGIFSDVTRLKEQEQKLLTLAHYDALTGLPNRVLFADRLQQAMAQARRQDYRLAVVYIDLDEFKPINDAFGHQAGDRLLVQVAERMRLALREEDTLARLGGDEFAALVINMSDEGNLEGLLSRILSAVSEPVWVSGHRVEVSASIGYTLFPQYPDLDGDQLLRQADQAMYRAKQRGKNRYCRFVPDSF</sequence>
<dbReference type="InterPro" id="IPR035965">
    <property type="entry name" value="PAS-like_dom_sf"/>
</dbReference>
<name>A0ABT7H8N7_9GAMM</name>
<dbReference type="InterPro" id="IPR001610">
    <property type="entry name" value="PAC"/>
</dbReference>
<reference evidence="4 5" key="1">
    <citation type="submission" date="2023-05" db="EMBL/GenBank/DDBJ databases">
        <title>Marinobacter albus sp. nov., a marine bacterium isolated from sand in a coastal intertidal zone of huludao.</title>
        <authorList>
            <person name="Deng T."/>
        </authorList>
    </citation>
    <scope>NUCLEOTIDE SEQUENCE [LARGE SCALE GENOMIC DNA]</scope>
    <source>
        <strain evidence="4 5">M216</strain>
    </source>
</reference>
<dbReference type="PROSITE" id="PS50113">
    <property type="entry name" value="PAC"/>
    <property type="match status" value="2"/>
</dbReference>
<feature type="transmembrane region" description="Helical" evidence="1">
    <location>
        <begin position="305"/>
        <end position="325"/>
    </location>
</feature>
<dbReference type="Pfam" id="PF13426">
    <property type="entry name" value="PAS_9"/>
    <property type="match status" value="2"/>
</dbReference>
<dbReference type="EMBL" id="JASSQD010000001">
    <property type="protein sequence ID" value="MDK9556265.1"/>
    <property type="molecule type" value="Genomic_DNA"/>
</dbReference>
<dbReference type="RefSeq" id="WP_219867200.1">
    <property type="nucleotide sequence ID" value="NZ_JASSQD010000001.1"/>
</dbReference>
<evidence type="ECO:0000313" key="5">
    <source>
        <dbReference type="Proteomes" id="UP001223547"/>
    </source>
</evidence>
<evidence type="ECO:0000259" key="2">
    <source>
        <dbReference type="PROSITE" id="PS50113"/>
    </source>
</evidence>
<keyword evidence="1" id="KW-0812">Transmembrane</keyword>
<dbReference type="Gene3D" id="3.30.450.20">
    <property type="entry name" value="PAS domain"/>
    <property type="match status" value="2"/>
</dbReference>
<dbReference type="PROSITE" id="PS50887">
    <property type="entry name" value="GGDEF"/>
    <property type="match status" value="1"/>
</dbReference>
<dbReference type="CDD" id="cd01949">
    <property type="entry name" value="GGDEF"/>
    <property type="match status" value="1"/>
</dbReference>
<dbReference type="Gene3D" id="3.30.70.270">
    <property type="match status" value="1"/>
</dbReference>
<dbReference type="InterPro" id="IPR052163">
    <property type="entry name" value="DGC-Regulatory_Protein"/>
</dbReference>
<dbReference type="InterPro" id="IPR000700">
    <property type="entry name" value="PAS-assoc_C"/>
</dbReference>
<dbReference type="SUPFAM" id="SSF53850">
    <property type="entry name" value="Periplasmic binding protein-like II"/>
    <property type="match status" value="1"/>
</dbReference>
<evidence type="ECO:0000313" key="4">
    <source>
        <dbReference type="EMBL" id="MDK9556265.1"/>
    </source>
</evidence>
<gene>
    <name evidence="4" type="ORF">QQF73_01410</name>
</gene>
<dbReference type="InterPro" id="IPR000160">
    <property type="entry name" value="GGDEF_dom"/>
</dbReference>
<dbReference type="InterPro" id="IPR000014">
    <property type="entry name" value="PAS"/>
</dbReference>
<proteinExistence type="predicted"/>
<dbReference type="CDD" id="cd00130">
    <property type="entry name" value="PAS"/>
    <property type="match status" value="2"/>
</dbReference>
<feature type="domain" description="GGDEF" evidence="3">
    <location>
        <begin position="612"/>
        <end position="746"/>
    </location>
</feature>